<keyword evidence="4" id="KW-0963">Cytoplasm</keyword>
<evidence type="ECO:0000256" key="7">
    <source>
        <dbReference type="ARBA" id="ARBA00022843"/>
    </source>
</evidence>
<evidence type="ECO:0000256" key="12">
    <source>
        <dbReference type="ARBA" id="ARBA00034864"/>
    </source>
</evidence>
<evidence type="ECO:0000256" key="14">
    <source>
        <dbReference type="SAM" id="MobiDB-lite"/>
    </source>
</evidence>
<feature type="compositionally biased region" description="Low complexity" evidence="14">
    <location>
        <begin position="186"/>
        <end position="198"/>
    </location>
</feature>
<evidence type="ECO:0000256" key="5">
    <source>
        <dbReference type="ARBA" id="ARBA00022499"/>
    </source>
</evidence>
<keyword evidence="16" id="KW-1185">Reference proteome</keyword>
<dbReference type="EMBL" id="ML979133">
    <property type="protein sequence ID" value="KAF1919059.1"/>
    <property type="molecule type" value="Genomic_DNA"/>
</dbReference>
<dbReference type="AlphaFoldDB" id="A0A6A5QUK9"/>
<evidence type="ECO:0000256" key="11">
    <source>
        <dbReference type="ARBA" id="ARBA00034776"/>
    </source>
</evidence>
<comment type="similarity">
    <text evidence="11">Belongs to the dynactin subunit 4 family.</text>
</comment>
<proteinExistence type="inferred from homology"/>
<keyword evidence="5" id="KW-1017">Isopeptide bond</keyword>
<evidence type="ECO:0000256" key="2">
    <source>
        <dbReference type="ARBA" id="ARBA00004529"/>
    </source>
</evidence>
<evidence type="ECO:0000256" key="8">
    <source>
        <dbReference type="ARBA" id="ARBA00022990"/>
    </source>
</evidence>
<evidence type="ECO:0000256" key="4">
    <source>
        <dbReference type="ARBA" id="ARBA00022490"/>
    </source>
</evidence>
<keyword evidence="9" id="KW-0175">Coiled coil</keyword>
<evidence type="ECO:0000256" key="9">
    <source>
        <dbReference type="ARBA" id="ARBA00023054"/>
    </source>
</evidence>
<evidence type="ECO:0000256" key="10">
    <source>
        <dbReference type="ARBA" id="ARBA00023212"/>
    </source>
</evidence>
<keyword evidence="10" id="KW-0206">Cytoskeleton</keyword>
<dbReference type="GO" id="GO:0005869">
    <property type="term" value="C:dynactin complex"/>
    <property type="evidence" value="ECO:0007669"/>
    <property type="project" value="InterPro"/>
</dbReference>
<reference evidence="15" key="1">
    <citation type="journal article" date="2020" name="Stud. Mycol.">
        <title>101 Dothideomycetes genomes: a test case for predicting lifestyles and emergence of pathogens.</title>
        <authorList>
            <person name="Haridas S."/>
            <person name="Albert R."/>
            <person name="Binder M."/>
            <person name="Bloem J."/>
            <person name="Labutti K."/>
            <person name="Salamov A."/>
            <person name="Andreopoulos B."/>
            <person name="Baker S."/>
            <person name="Barry K."/>
            <person name="Bills G."/>
            <person name="Bluhm B."/>
            <person name="Cannon C."/>
            <person name="Castanera R."/>
            <person name="Culley D."/>
            <person name="Daum C."/>
            <person name="Ezra D."/>
            <person name="Gonzalez J."/>
            <person name="Henrissat B."/>
            <person name="Kuo A."/>
            <person name="Liang C."/>
            <person name="Lipzen A."/>
            <person name="Lutzoni F."/>
            <person name="Magnuson J."/>
            <person name="Mondo S."/>
            <person name="Nolan M."/>
            <person name="Ohm R."/>
            <person name="Pangilinan J."/>
            <person name="Park H.-J."/>
            <person name="Ramirez L."/>
            <person name="Alfaro M."/>
            <person name="Sun H."/>
            <person name="Tritt A."/>
            <person name="Yoshinaga Y."/>
            <person name="Zwiers L.-H."/>
            <person name="Turgeon B."/>
            <person name="Goodwin S."/>
            <person name="Spatafora J."/>
            <person name="Crous P."/>
            <person name="Grigoriev I."/>
        </authorList>
    </citation>
    <scope>NUCLEOTIDE SEQUENCE</scope>
    <source>
        <strain evidence="15">HMLAC05119</strain>
    </source>
</reference>
<keyword evidence="8" id="KW-0007">Acetylation</keyword>
<evidence type="ECO:0000313" key="16">
    <source>
        <dbReference type="Proteomes" id="UP000800096"/>
    </source>
</evidence>
<feature type="region of interest" description="Disordered" evidence="14">
    <location>
        <begin position="161"/>
        <end position="211"/>
    </location>
</feature>
<dbReference type="Proteomes" id="UP000800096">
    <property type="component" value="Unassembled WGS sequence"/>
</dbReference>
<evidence type="ECO:0000313" key="15">
    <source>
        <dbReference type="EMBL" id="KAF1919059.1"/>
    </source>
</evidence>
<protein>
    <recommendedName>
        <fullName evidence="12">Dynactin subunit 4</fullName>
    </recommendedName>
</protein>
<name>A0A6A5QUK9_AMPQU</name>
<accession>A0A6A5QUK9</accession>
<comment type="subcellular location">
    <subcellularLocation>
        <location evidence="1">Cytoplasm</location>
        <location evidence="1">Cytoskeleton</location>
        <location evidence="1">Microtubule organizing center</location>
        <location evidence="1">Centrosome</location>
    </subcellularLocation>
    <subcellularLocation>
        <location evidence="2">Cytoplasm</location>
        <location evidence="2">Cytoskeleton</location>
        <location evidence="2">Stress fiber</location>
    </subcellularLocation>
    <subcellularLocation>
        <location evidence="3">Cytoplasm</location>
        <location evidence="3">Myofibril</location>
    </subcellularLocation>
</comment>
<evidence type="ECO:0000256" key="1">
    <source>
        <dbReference type="ARBA" id="ARBA00004300"/>
    </source>
</evidence>
<organism evidence="15 16">
    <name type="scientific">Ampelomyces quisqualis</name>
    <name type="common">Powdery mildew agent</name>
    <dbReference type="NCBI Taxonomy" id="50730"/>
    <lineage>
        <taxon>Eukaryota</taxon>
        <taxon>Fungi</taxon>
        <taxon>Dikarya</taxon>
        <taxon>Ascomycota</taxon>
        <taxon>Pezizomycotina</taxon>
        <taxon>Dothideomycetes</taxon>
        <taxon>Pleosporomycetidae</taxon>
        <taxon>Pleosporales</taxon>
        <taxon>Pleosporineae</taxon>
        <taxon>Phaeosphaeriaceae</taxon>
        <taxon>Ampelomyces</taxon>
    </lineage>
</organism>
<dbReference type="PANTHER" id="PTHR13034">
    <property type="entry name" value="DYNACTIN P62 SUBUNIT"/>
    <property type="match status" value="1"/>
</dbReference>
<evidence type="ECO:0000256" key="13">
    <source>
        <dbReference type="ARBA" id="ARBA00093507"/>
    </source>
</evidence>
<gene>
    <name evidence="15" type="ORF">BDU57DRAFT_128409</name>
</gene>
<dbReference type="GO" id="GO:0001725">
    <property type="term" value="C:stress fiber"/>
    <property type="evidence" value="ECO:0007669"/>
    <property type="project" value="UniProtKB-SubCell"/>
</dbReference>
<dbReference type="OrthoDB" id="283815at2759"/>
<dbReference type="PANTHER" id="PTHR13034:SF2">
    <property type="entry name" value="DYNACTIN SUBUNIT 4"/>
    <property type="match status" value="1"/>
</dbReference>
<keyword evidence="6" id="KW-0597">Phosphoprotein</keyword>
<comment type="subunit">
    <text evidence="13">Subunit of dynactin, a multiprotein complex part of a tripartite complex with dynein and a adapter, such as BICDL1, BICD2 or HOOK3. The dynactin complex is built around ACTR1A/ACTB filament and consists of an actin-related filament composed of a shoulder domain, a pointed end and a barbed end. Its length is defined by its flexible shoulder domain. The soulder is composed of 2 DCTN1 subunits, 4 DCTN2 and 2 DCTN3. The 4 DCNT2 (via N-terminus) bind the ACTR1A filament and act as molecular rulers to determine the length. The pointed end is important for binding dynein-dynactin cargo adapters. Consists of 4 subunits: ACTR10, DCNT4, DCTN5 and DCTN6. The barbed end is composed of a CAPZA1:CAPZB heterodimers, which binds ACTR1A/ACTB filament and dynactin and stabilizes dynactin. Interacts with ATP7B, but not ATP7A, in a copper-dependent manner. Interacts with ANK2; this interaction is required for localization at costameres. Interacts with N4BP2L1.</text>
</comment>
<evidence type="ECO:0000256" key="3">
    <source>
        <dbReference type="ARBA" id="ARBA00004657"/>
    </source>
</evidence>
<keyword evidence="7" id="KW-0832">Ubl conjugation</keyword>
<feature type="compositionally biased region" description="Basic and acidic residues" evidence="14">
    <location>
        <begin position="173"/>
        <end position="184"/>
    </location>
</feature>
<dbReference type="InterPro" id="IPR008603">
    <property type="entry name" value="DCTN4"/>
</dbReference>
<sequence>MAPPFPYTYYACDCYDSSTAAAAKRAAPLLAAAADEDGTFDPRSPRSRYALYPLEHLLYCEDCRQTRCPRCVLEETLNWYCPSCLFEVPSSVVRSDGNRCTRNCFSCPVCVSPLTVNSTEHPHAPAAAGGPYILACPYCHWSTVETGIDFEKHTGMYAQLARIANGGKPMPTPKERDKDRERRKQLPASPRASPAAHALADKPGPPPSREHVFSSLAAFYRSQLEAQTPSSPFSTHDLNFSSPSAYSRIMNLYSSAAAKKQKRGKPTPMREAALELEGLTVHDSASDNAAVERIKKHGWRATLSQAQKLAQIDPHVQFDHELRPIPTLLCTKRSKRCRSCRHILSKPESKITSTRYKIKVLALSHIPRLSIRALPNTANSSLPATSASATAQTPFNYSALTSGVPTHFLLQLSNPMFDNIRVTLATPSTTPGKVQSRVTILCPQFDVGANTDVWDDALSSSVPSASRGSAADGQVEAGKIWDRGRNWTSVVIEVVPGFLRPILGFGQDESQPEELDEDDDLLEIPIFVRLEFETEANAEDRGLGDSRGSKGEKERREEAFWTVVGAGRIASI</sequence>
<evidence type="ECO:0000256" key="6">
    <source>
        <dbReference type="ARBA" id="ARBA00022553"/>
    </source>
</evidence>
<dbReference type="Pfam" id="PF05502">
    <property type="entry name" value="Dynactin_p62"/>
    <property type="match status" value="1"/>
</dbReference>